<dbReference type="OrthoDB" id="292792at2"/>
<proteinExistence type="predicted"/>
<evidence type="ECO:0000256" key="1">
    <source>
        <dbReference type="SAM" id="MobiDB-lite"/>
    </source>
</evidence>
<feature type="domain" description="eCIS core" evidence="2">
    <location>
        <begin position="76"/>
        <end position="141"/>
    </location>
</feature>
<organism evidence="3 4">
    <name type="scientific">Yoonia tamlensis</name>
    <dbReference type="NCBI Taxonomy" id="390270"/>
    <lineage>
        <taxon>Bacteria</taxon>
        <taxon>Pseudomonadati</taxon>
        <taxon>Pseudomonadota</taxon>
        <taxon>Alphaproteobacteria</taxon>
        <taxon>Rhodobacterales</taxon>
        <taxon>Paracoccaceae</taxon>
        <taxon>Yoonia</taxon>
    </lineage>
</organism>
<name>A0A1I6FU17_9RHOB</name>
<dbReference type="RefSeq" id="WP_090195989.1">
    <property type="nucleotide sequence ID" value="NZ_FOYP01000001.1"/>
</dbReference>
<dbReference type="Proteomes" id="UP000199478">
    <property type="component" value="Unassembled WGS sequence"/>
</dbReference>
<reference evidence="4" key="1">
    <citation type="submission" date="2016-10" db="EMBL/GenBank/DDBJ databases">
        <authorList>
            <person name="Varghese N."/>
            <person name="Submissions S."/>
        </authorList>
    </citation>
    <scope>NUCLEOTIDE SEQUENCE [LARGE SCALE GENOMIC DNA]</scope>
    <source>
        <strain evidence="4">DSM 26879</strain>
    </source>
</reference>
<protein>
    <recommendedName>
        <fullName evidence="2">eCIS core domain-containing protein</fullName>
    </recommendedName>
</protein>
<evidence type="ECO:0000313" key="4">
    <source>
        <dbReference type="Proteomes" id="UP000199478"/>
    </source>
</evidence>
<dbReference type="InterPro" id="IPR025295">
    <property type="entry name" value="eCIS_core_dom"/>
</dbReference>
<dbReference type="Pfam" id="PF13699">
    <property type="entry name" value="eCIS_core"/>
    <property type="match status" value="1"/>
</dbReference>
<evidence type="ECO:0000259" key="2">
    <source>
        <dbReference type="Pfam" id="PF13699"/>
    </source>
</evidence>
<sequence length="291" mass="31530">MKTQKSFVPAHRARRNTRQPNGPLQSAADARTGAGPLAALQRMADAQGPAQRMQDEEMQGKFIQRAEAPNANRTGLPDNLKSGIENLSGMSMDHVRVHRNSDKPATVQAHAYAQGSDIHLGPGQEKHLPHEAWHVVQQAQGRVTATTQLKGVALNDDAGLEHEADVMGAKAVQMVAVAARSGSQPVSGSGHNAAVAQLVLIENTAENRQREAQLTAQYHNAEDNARATLLENGGNWTADILQRAINFWQNAADLRTQAGAMHVEQDAGHLQAIRFCENRVNMLSGLLARRR</sequence>
<dbReference type="AlphaFoldDB" id="A0A1I6FU17"/>
<feature type="region of interest" description="Disordered" evidence="1">
    <location>
        <begin position="1"/>
        <end position="29"/>
    </location>
</feature>
<dbReference type="STRING" id="390270.SAMN04488005_0488"/>
<accession>A0A1I6FU17</accession>
<dbReference type="EMBL" id="FOYP01000001">
    <property type="protein sequence ID" value="SFR33396.1"/>
    <property type="molecule type" value="Genomic_DNA"/>
</dbReference>
<evidence type="ECO:0000313" key="3">
    <source>
        <dbReference type="EMBL" id="SFR33396.1"/>
    </source>
</evidence>
<gene>
    <name evidence="3" type="ORF">SAMN04488005_0488</name>
</gene>
<keyword evidence="4" id="KW-1185">Reference proteome</keyword>